<evidence type="ECO:0000256" key="2">
    <source>
        <dbReference type="ARBA" id="ARBA00022857"/>
    </source>
</evidence>
<evidence type="ECO:0000313" key="5">
    <source>
        <dbReference type="Proteomes" id="UP001309876"/>
    </source>
</evidence>
<dbReference type="Proteomes" id="UP001309876">
    <property type="component" value="Unassembled WGS sequence"/>
</dbReference>
<dbReference type="PANTHER" id="PTHR24321">
    <property type="entry name" value="DEHYDROGENASES, SHORT CHAIN"/>
    <property type="match status" value="1"/>
</dbReference>
<evidence type="ECO:0000256" key="1">
    <source>
        <dbReference type="ARBA" id="ARBA00006484"/>
    </source>
</evidence>
<sequence>MPVIYTDLRDKVVLLSGVGQAPQDYDKEIWGNGAATARILAQNGARIFGCDLDLPSAELTKERVEQCVENADITVVQADVTKRKEVQSVVEKCLTKYGRIDILVCNVGKSAPGGPAEMSDEAWQSQLDVNLTSAFLCTGQVLPFMEKQSSGSIILLSSIAGKGFAGRSHIGYSTTKAALVNMAQAIGGRYAGQNIRCNAVVPGLIHTPLVARLAYEYNNGDYEGLVTKRGNSVPMGRMGTAFDVANAIAFLASNEAAGYITGTQLTVDGGLTAVVGSSQAG</sequence>
<evidence type="ECO:0000313" key="4">
    <source>
        <dbReference type="EMBL" id="KAK5090284.1"/>
    </source>
</evidence>
<protein>
    <submittedName>
        <fullName evidence="4">Uncharacterized protein</fullName>
    </submittedName>
</protein>
<keyword evidence="2" id="KW-0521">NADP</keyword>
<dbReference type="Gene3D" id="3.40.50.720">
    <property type="entry name" value="NAD(P)-binding Rossmann-like Domain"/>
    <property type="match status" value="1"/>
</dbReference>
<dbReference type="PROSITE" id="PS00061">
    <property type="entry name" value="ADH_SHORT"/>
    <property type="match status" value="1"/>
</dbReference>
<proteinExistence type="inferred from homology"/>
<dbReference type="Pfam" id="PF13561">
    <property type="entry name" value="adh_short_C2"/>
    <property type="match status" value="1"/>
</dbReference>
<dbReference type="GO" id="GO:0016491">
    <property type="term" value="F:oxidoreductase activity"/>
    <property type="evidence" value="ECO:0007669"/>
    <property type="project" value="UniProtKB-KW"/>
</dbReference>
<name>A0AAN7TBS0_9EURO</name>
<comment type="caution">
    <text evidence="4">The sequence shown here is derived from an EMBL/GenBank/DDBJ whole genome shotgun (WGS) entry which is preliminary data.</text>
</comment>
<organism evidence="4 5">
    <name type="scientific">Lithohypha guttulata</name>
    <dbReference type="NCBI Taxonomy" id="1690604"/>
    <lineage>
        <taxon>Eukaryota</taxon>
        <taxon>Fungi</taxon>
        <taxon>Dikarya</taxon>
        <taxon>Ascomycota</taxon>
        <taxon>Pezizomycotina</taxon>
        <taxon>Eurotiomycetes</taxon>
        <taxon>Chaetothyriomycetidae</taxon>
        <taxon>Chaetothyriales</taxon>
        <taxon>Trichomeriaceae</taxon>
        <taxon>Lithohypha</taxon>
    </lineage>
</organism>
<dbReference type="InterPro" id="IPR020904">
    <property type="entry name" value="Sc_DH/Rdtase_CS"/>
</dbReference>
<dbReference type="PRINTS" id="PR00081">
    <property type="entry name" value="GDHRDH"/>
</dbReference>
<dbReference type="FunFam" id="3.40.50.720:FF:000084">
    <property type="entry name" value="Short-chain dehydrogenase reductase"/>
    <property type="match status" value="1"/>
</dbReference>
<gene>
    <name evidence="4" type="ORF">LTR05_000456</name>
</gene>
<dbReference type="InterPro" id="IPR036291">
    <property type="entry name" value="NAD(P)-bd_dom_sf"/>
</dbReference>
<dbReference type="SUPFAM" id="SSF51735">
    <property type="entry name" value="NAD(P)-binding Rossmann-fold domains"/>
    <property type="match status" value="1"/>
</dbReference>
<reference evidence="4 5" key="1">
    <citation type="submission" date="2023-08" db="EMBL/GenBank/DDBJ databases">
        <title>Black Yeasts Isolated from many extreme environments.</title>
        <authorList>
            <person name="Coleine C."/>
            <person name="Stajich J.E."/>
            <person name="Selbmann L."/>
        </authorList>
    </citation>
    <scope>NUCLEOTIDE SEQUENCE [LARGE SCALE GENOMIC DNA]</scope>
    <source>
        <strain evidence="4 5">CCFEE 5910</strain>
    </source>
</reference>
<dbReference type="PRINTS" id="PR00080">
    <property type="entry name" value="SDRFAMILY"/>
</dbReference>
<dbReference type="EMBL" id="JAVRRJ010000001">
    <property type="protein sequence ID" value="KAK5090284.1"/>
    <property type="molecule type" value="Genomic_DNA"/>
</dbReference>
<dbReference type="InterPro" id="IPR002347">
    <property type="entry name" value="SDR_fam"/>
</dbReference>
<accession>A0AAN7TBS0</accession>
<dbReference type="CDD" id="cd05233">
    <property type="entry name" value="SDR_c"/>
    <property type="match status" value="1"/>
</dbReference>
<dbReference type="AlphaFoldDB" id="A0AAN7TBS0"/>
<comment type="similarity">
    <text evidence="1">Belongs to the short-chain dehydrogenases/reductases (SDR) family.</text>
</comment>
<keyword evidence="3" id="KW-0560">Oxidoreductase</keyword>
<evidence type="ECO:0000256" key="3">
    <source>
        <dbReference type="ARBA" id="ARBA00023002"/>
    </source>
</evidence>
<keyword evidence="5" id="KW-1185">Reference proteome</keyword>
<dbReference type="PANTHER" id="PTHR24321:SF15">
    <property type="entry name" value="OXIDOREDUCTASE UCPA"/>
    <property type="match status" value="1"/>
</dbReference>